<keyword evidence="3" id="KW-1185">Reference proteome</keyword>
<proteinExistence type="predicted"/>
<accession>A0A2N5HA11</accession>
<dbReference type="RefSeq" id="WP_101649885.1">
    <property type="nucleotide sequence ID" value="NZ_PGVE01000074.1"/>
</dbReference>
<dbReference type="AlphaFoldDB" id="A0A2N5HA11"/>
<evidence type="ECO:0000313" key="2">
    <source>
        <dbReference type="EMBL" id="PLS02320.1"/>
    </source>
</evidence>
<dbReference type="InterPro" id="IPR001387">
    <property type="entry name" value="Cro/C1-type_HTH"/>
</dbReference>
<name>A0A2N5HA11_9BACI</name>
<dbReference type="InterPro" id="IPR010982">
    <property type="entry name" value="Lambda_DNA-bd_dom_sf"/>
</dbReference>
<dbReference type="Gene3D" id="1.10.260.40">
    <property type="entry name" value="lambda repressor-like DNA-binding domains"/>
    <property type="match status" value="1"/>
</dbReference>
<comment type="caution">
    <text evidence="2">The sequence shown here is derived from an EMBL/GenBank/DDBJ whole genome shotgun (WGS) entry which is preliminary data.</text>
</comment>
<protein>
    <submittedName>
        <fullName evidence="2">XRE family transcriptional regulator</fullName>
    </submittedName>
</protein>
<dbReference type="EMBL" id="PGVE01000074">
    <property type="protein sequence ID" value="PLS02320.1"/>
    <property type="molecule type" value="Genomic_DNA"/>
</dbReference>
<dbReference type="Proteomes" id="UP000234950">
    <property type="component" value="Unassembled WGS sequence"/>
</dbReference>
<dbReference type="OrthoDB" id="2186666at2"/>
<dbReference type="Pfam" id="PF13443">
    <property type="entry name" value="HTH_26"/>
    <property type="match status" value="1"/>
</dbReference>
<evidence type="ECO:0000313" key="3">
    <source>
        <dbReference type="Proteomes" id="UP000234950"/>
    </source>
</evidence>
<sequence length="73" mass="8533">MGKKVVVKLHELIDKHNISMRELSRRADVRTEALNELANQKRRNINFGHLERIAETFDTNDMNEILTLVDTDD</sequence>
<feature type="domain" description="HTH cro/C1-type" evidence="1">
    <location>
        <begin position="9"/>
        <end position="65"/>
    </location>
</feature>
<evidence type="ECO:0000259" key="1">
    <source>
        <dbReference type="PROSITE" id="PS50943"/>
    </source>
</evidence>
<dbReference type="PROSITE" id="PS50943">
    <property type="entry name" value="HTH_CROC1"/>
    <property type="match status" value="1"/>
</dbReference>
<organism evidence="2 3">
    <name type="scientific">Neobacillus cucumis</name>
    <dbReference type="NCBI Taxonomy" id="1740721"/>
    <lineage>
        <taxon>Bacteria</taxon>
        <taxon>Bacillati</taxon>
        <taxon>Bacillota</taxon>
        <taxon>Bacilli</taxon>
        <taxon>Bacillales</taxon>
        <taxon>Bacillaceae</taxon>
        <taxon>Neobacillus</taxon>
    </lineage>
</organism>
<gene>
    <name evidence="2" type="ORF">CVD27_20275</name>
</gene>
<reference evidence="2 3" key="1">
    <citation type="submission" date="2017-11" db="EMBL/GenBank/DDBJ databases">
        <title>Comparitive Functional Genomics of Dry Heat Resistant strains isolated from the Viking Spacecraft.</title>
        <authorList>
            <person name="Seuylemezian A."/>
            <person name="Cooper K."/>
            <person name="Vaishampayan P."/>
        </authorList>
    </citation>
    <scope>NUCLEOTIDE SEQUENCE [LARGE SCALE GENOMIC DNA]</scope>
    <source>
        <strain evidence="2 3">V32-6</strain>
    </source>
</reference>
<dbReference type="SUPFAM" id="SSF47413">
    <property type="entry name" value="lambda repressor-like DNA-binding domains"/>
    <property type="match status" value="1"/>
</dbReference>
<dbReference type="GO" id="GO:0003677">
    <property type="term" value="F:DNA binding"/>
    <property type="evidence" value="ECO:0007669"/>
    <property type="project" value="InterPro"/>
</dbReference>